<evidence type="ECO:0000313" key="3">
    <source>
        <dbReference type="Proteomes" id="UP001596060"/>
    </source>
</evidence>
<accession>A0ABW0P3X3</accession>
<evidence type="ECO:0000313" key="2">
    <source>
        <dbReference type="EMBL" id="MFC5505509.1"/>
    </source>
</evidence>
<keyword evidence="1" id="KW-0732">Signal</keyword>
<name>A0ABW0P3X3_9HYPH</name>
<sequence length="203" mass="22196">MLRLLLAALIAFPGIALANDDHASIETESDQAFNAKAHQCHAALGFPASADKQKADAVFNCANAMMTFAVRKDEKGFSLRATTAQIDASSGKQMVMGLNCRAGWTSVIFTMEDEGSIAEKLENDVSVTYKIGDAQSKTERWRLMNGRAAASSGQIAKDFIDAVRREAATEILVRFVTPNRAVAVQYPVENVSKYRELHQKYCS</sequence>
<proteinExistence type="predicted"/>
<feature type="signal peptide" evidence="1">
    <location>
        <begin position="1"/>
        <end position="18"/>
    </location>
</feature>
<feature type="chain" id="PRO_5046635394" evidence="1">
    <location>
        <begin position="19"/>
        <end position="203"/>
    </location>
</feature>
<keyword evidence="3" id="KW-1185">Reference proteome</keyword>
<comment type="caution">
    <text evidence="2">The sequence shown here is derived from an EMBL/GenBank/DDBJ whole genome shotgun (WGS) entry which is preliminary data.</text>
</comment>
<dbReference type="RefSeq" id="WP_377816701.1">
    <property type="nucleotide sequence ID" value="NZ_JBHSLU010000017.1"/>
</dbReference>
<protein>
    <submittedName>
        <fullName evidence="2">Uncharacterized protein</fullName>
    </submittedName>
</protein>
<gene>
    <name evidence="2" type="ORF">ACFPN9_09590</name>
</gene>
<dbReference type="EMBL" id="JBHSLU010000017">
    <property type="protein sequence ID" value="MFC5505509.1"/>
    <property type="molecule type" value="Genomic_DNA"/>
</dbReference>
<organism evidence="2 3">
    <name type="scientific">Bosea massiliensis</name>
    <dbReference type="NCBI Taxonomy" id="151419"/>
    <lineage>
        <taxon>Bacteria</taxon>
        <taxon>Pseudomonadati</taxon>
        <taxon>Pseudomonadota</taxon>
        <taxon>Alphaproteobacteria</taxon>
        <taxon>Hyphomicrobiales</taxon>
        <taxon>Boseaceae</taxon>
        <taxon>Bosea</taxon>
    </lineage>
</organism>
<reference evidence="3" key="1">
    <citation type="journal article" date="2019" name="Int. J. Syst. Evol. Microbiol.">
        <title>The Global Catalogue of Microorganisms (GCM) 10K type strain sequencing project: providing services to taxonomists for standard genome sequencing and annotation.</title>
        <authorList>
            <consortium name="The Broad Institute Genomics Platform"/>
            <consortium name="The Broad Institute Genome Sequencing Center for Infectious Disease"/>
            <person name="Wu L."/>
            <person name="Ma J."/>
        </authorList>
    </citation>
    <scope>NUCLEOTIDE SEQUENCE [LARGE SCALE GENOMIC DNA]</scope>
    <source>
        <strain evidence="3">CCUG 43117</strain>
    </source>
</reference>
<evidence type="ECO:0000256" key="1">
    <source>
        <dbReference type="SAM" id="SignalP"/>
    </source>
</evidence>
<dbReference type="Proteomes" id="UP001596060">
    <property type="component" value="Unassembled WGS sequence"/>
</dbReference>